<dbReference type="RefSeq" id="WP_149777829.1">
    <property type="nucleotide sequence ID" value="NZ_FRCB01000001.1"/>
</dbReference>
<dbReference type="InterPro" id="IPR025877">
    <property type="entry name" value="MobA-like_NTP_Trfase"/>
</dbReference>
<sequence>MTVSRAIILAAGQGFQLDGICKVLLRHPTTGKTILQTAIEAFNGKEITVVVGYKAIDIMQDYPQLDYVINPDWAASSNALSLGLALDDRPAYVVSGDIFLSRDLIAELDQSAPDLVLCEGRENRSLTAVHCVFDEAGVLEETYHGPVRDHKHPEAIGLFKASSSALLQRWKKQCLKHSNLFVGETLPFDSAPIHRHDLGEHAFDEINTHVDYLNLLQRCREP</sequence>
<dbReference type="InterPro" id="IPR029044">
    <property type="entry name" value="Nucleotide-diphossugar_trans"/>
</dbReference>
<dbReference type="Proteomes" id="UP000322545">
    <property type="component" value="Unassembled WGS sequence"/>
</dbReference>
<accession>A0A1M6ZYS0</accession>
<keyword evidence="1" id="KW-0460">Magnesium</keyword>
<protein>
    <submittedName>
        <fullName evidence="3">MobA-like NTP transferase domain-containing protein</fullName>
    </submittedName>
</protein>
<proteinExistence type="predicted"/>
<keyword evidence="3" id="KW-0808">Transferase</keyword>
<dbReference type="AlphaFoldDB" id="A0A1M6ZYS0"/>
<dbReference type="SUPFAM" id="SSF53448">
    <property type="entry name" value="Nucleotide-diphospho-sugar transferases"/>
    <property type="match status" value="1"/>
</dbReference>
<evidence type="ECO:0000259" key="2">
    <source>
        <dbReference type="Pfam" id="PF12804"/>
    </source>
</evidence>
<organism evidence="3 4">
    <name type="scientific">Roseovarius litoreus</name>
    <dbReference type="NCBI Taxonomy" id="1155722"/>
    <lineage>
        <taxon>Bacteria</taxon>
        <taxon>Pseudomonadati</taxon>
        <taxon>Pseudomonadota</taxon>
        <taxon>Alphaproteobacteria</taxon>
        <taxon>Rhodobacterales</taxon>
        <taxon>Roseobacteraceae</taxon>
        <taxon>Roseovarius</taxon>
    </lineage>
</organism>
<dbReference type="Pfam" id="PF12804">
    <property type="entry name" value="NTP_transf_3"/>
    <property type="match status" value="1"/>
</dbReference>
<feature type="domain" description="MobA-like NTP transferase" evidence="2">
    <location>
        <begin position="6"/>
        <end position="119"/>
    </location>
</feature>
<name>A0A1M6ZYS0_9RHOB</name>
<evidence type="ECO:0000313" key="4">
    <source>
        <dbReference type="Proteomes" id="UP000322545"/>
    </source>
</evidence>
<evidence type="ECO:0000313" key="3">
    <source>
        <dbReference type="EMBL" id="SHL35574.1"/>
    </source>
</evidence>
<keyword evidence="4" id="KW-1185">Reference proteome</keyword>
<dbReference type="GO" id="GO:0016779">
    <property type="term" value="F:nucleotidyltransferase activity"/>
    <property type="evidence" value="ECO:0007669"/>
    <property type="project" value="UniProtKB-ARBA"/>
</dbReference>
<reference evidence="3 4" key="1">
    <citation type="submission" date="2016-11" db="EMBL/GenBank/DDBJ databases">
        <authorList>
            <person name="Varghese N."/>
            <person name="Submissions S."/>
        </authorList>
    </citation>
    <scope>NUCLEOTIDE SEQUENCE [LARGE SCALE GENOMIC DNA]</scope>
    <source>
        <strain evidence="3 4">DSM 28249</strain>
    </source>
</reference>
<dbReference type="EMBL" id="FRCB01000001">
    <property type="protein sequence ID" value="SHL35574.1"/>
    <property type="molecule type" value="Genomic_DNA"/>
</dbReference>
<gene>
    <name evidence="3" type="ORF">SAMN05443432_101232</name>
</gene>
<evidence type="ECO:0000256" key="1">
    <source>
        <dbReference type="ARBA" id="ARBA00022842"/>
    </source>
</evidence>
<dbReference type="Gene3D" id="3.90.550.10">
    <property type="entry name" value="Spore Coat Polysaccharide Biosynthesis Protein SpsA, Chain A"/>
    <property type="match status" value="1"/>
</dbReference>